<dbReference type="Proteomes" id="UP001349994">
    <property type="component" value="Unassembled WGS sequence"/>
</dbReference>
<accession>A0ABU6IKW0</accession>
<dbReference type="EMBL" id="JAYMFF010000032">
    <property type="protein sequence ID" value="MEC4177047.1"/>
    <property type="molecule type" value="Genomic_DNA"/>
</dbReference>
<evidence type="ECO:0000313" key="2">
    <source>
        <dbReference type="EMBL" id="MEC4177047.1"/>
    </source>
</evidence>
<sequence length="425" mass="46573">MASLRERVLEFLRDDYRAHRADPLGSQLGDYKYEEHGQAFRVRLKQLMAAGEALEAQRWLVFHGHLRPQPLLAPNDLCRLAEEALARTPDGTAARRRGNLCERIMECALDAAAGEAALGSTQERQTRRDLAEADYAKQRTPAWPSFCLEGEQYERLIACLVGAEAEAWLYDAGYPVAEADRRARQAEKDEASAIVTAAPKPRLKDVPLALVERYYATAAGGLKAAPTSPVDTPSVGAGFSPPAPGTASPAPQPAQDTLHAQIVQLWHALAAEPAAYSDVLVPLALDDRTGAGLYLLGIDLLEGEHPLNVWCSPSTWDKVRRLGRPSFLLGIVRRSDQPDLELLPFPLVRERPGASDTQLNNMSLEVLPPEPSLARTVANALIAFRDECATEPQFNTSLAFYRATNVFAPAGCPERFRALFGEDDF</sequence>
<dbReference type="RefSeq" id="WP_338211620.1">
    <property type="nucleotide sequence ID" value="NZ_JAYMFF010000032.1"/>
</dbReference>
<proteinExistence type="predicted"/>
<feature type="compositionally biased region" description="Low complexity" evidence="1">
    <location>
        <begin position="236"/>
        <end position="253"/>
    </location>
</feature>
<reference evidence="2 3" key="1">
    <citation type="submission" date="2024-01" db="EMBL/GenBank/DDBJ databases">
        <title>novel species in genus Adlercreutzia.</title>
        <authorList>
            <person name="Liu X."/>
        </authorList>
    </citation>
    <scope>NUCLEOTIDE SEQUENCE [LARGE SCALE GENOMIC DNA]</scope>
    <source>
        <strain evidence="2 3">R7</strain>
    </source>
</reference>
<comment type="caution">
    <text evidence="2">The sequence shown here is derived from an EMBL/GenBank/DDBJ whole genome shotgun (WGS) entry which is preliminary data.</text>
</comment>
<feature type="region of interest" description="Disordered" evidence="1">
    <location>
        <begin position="223"/>
        <end position="253"/>
    </location>
</feature>
<gene>
    <name evidence="2" type="ORF">VIN30_11360</name>
</gene>
<evidence type="ECO:0000313" key="3">
    <source>
        <dbReference type="Proteomes" id="UP001349994"/>
    </source>
</evidence>
<organism evidence="2 3">
    <name type="scientific">Adlercreutzia wanghongyangiae</name>
    <dbReference type="NCBI Taxonomy" id="3111451"/>
    <lineage>
        <taxon>Bacteria</taxon>
        <taxon>Bacillati</taxon>
        <taxon>Actinomycetota</taxon>
        <taxon>Coriobacteriia</taxon>
        <taxon>Eggerthellales</taxon>
        <taxon>Eggerthellaceae</taxon>
        <taxon>Adlercreutzia</taxon>
    </lineage>
</organism>
<protein>
    <submittedName>
        <fullName evidence="2">Uncharacterized protein</fullName>
    </submittedName>
</protein>
<evidence type="ECO:0000256" key="1">
    <source>
        <dbReference type="SAM" id="MobiDB-lite"/>
    </source>
</evidence>
<keyword evidence="3" id="KW-1185">Reference proteome</keyword>
<name>A0ABU6IKW0_9ACTN</name>